<dbReference type="EMBL" id="LRGB01000687">
    <property type="protein sequence ID" value="KZS16686.1"/>
    <property type="molecule type" value="Genomic_DNA"/>
</dbReference>
<organism evidence="2 3">
    <name type="scientific">Daphnia magna</name>
    <dbReference type="NCBI Taxonomy" id="35525"/>
    <lineage>
        <taxon>Eukaryota</taxon>
        <taxon>Metazoa</taxon>
        <taxon>Ecdysozoa</taxon>
        <taxon>Arthropoda</taxon>
        <taxon>Crustacea</taxon>
        <taxon>Branchiopoda</taxon>
        <taxon>Diplostraca</taxon>
        <taxon>Cladocera</taxon>
        <taxon>Anomopoda</taxon>
        <taxon>Daphniidae</taxon>
        <taxon>Daphnia</taxon>
    </lineage>
</organism>
<comment type="caution">
    <text evidence="2">The sequence shown here is derived from an EMBL/GenBank/DDBJ whole genome shotgun (WGS) entry which is preliminary data.</text>
</comment>
<dbReference type="Proteomes" id="UP000076858">
    <property type="component" value="Unassembled WGS sequence"/>
</dbReference>
<evidence type="ECO:0000256" key="1">
    <source>
        <dbReference type="SAM" id="Phobius"/>
    </source>
</evidence>
<name>A0A164ZS63_9CRUS</name>
<keyword evidence="1" id="KW-0812">Transmembrane</keyword>
<sequence>MASLSVLFMQQGQSTLTSSIGDFAGMSYPPSNLRDHLAVIVLHMTSTLTLLQLAYFFLLPEGKESDDECSSQKCSIADVTFFFKALHAYGTMFSFGLTEFRLWLKISLRVSWS</sequence>
<feature type="transmembrane region" description="Helical" evidence="1">
    <location>
        <begin position="38"/>
        <end position="58"/>
    </location>
</feature>
<dbReference type="AlphaFoldDB" id="A0A164ZS63"/>
<gene>
    <name evidence="2" type="ORF">APZ42_017293</name>
</gene>
<keyword evidence="3" id="KW-1185">Reference proteome</keyword>
<proteinExistence type="predicted"/>
<keyword evidence="1" id="KW-0472">Membrane</keyword>
<reference evidence="2 3" key="1">
    <citation type="submission" date="2016-03" db="EMBL/GenBank/DDBJ databases">
        <title>EvidentialGene: Evidence-directed Construction of Genes on Genomes.</title>
        <authorList>
            <person name="Gilbert D.G."/>
            <person name="Choi J.-H."/>
            <person name="Mockaitis K."/>
            <person name="Colbourne J."/>
            <person name="Pfrender M."/>
        </authorList>
    </citation>
    <scope>NUCLEOTIDE SEQUENCE [LARGE SCALE GENOMIC DNA]</scope>
    <source>
        <strain evidence="2 3">Xinb3</strain>
        <tissue evidence="2">Complete organism</tissue>
    </source>
</reference>
<evidence type="ECO:0000313" key="2">
    <source>
        <dbReference type="EMBL" id="KZS16686.1"/>
    </source>
</evidence>
<keyword evidence="1" id="KW-1133">Transmembrane helix</keyword>
<evidence type="ECO:0000313" key="3">
    <source>
        <dbReference type="Proteomes" id="UP000076858"/>
    </source>
</evidence>
<protein>
    <submittedName>
        <fullName evidence="2">Uncharacterized protein</fullName>
    </submittedName>
</protein>
<accession>A0A164ZS63</accession>